<sequence length="168" mass="18499">MRGQRYQALRNLALGGVTQRPRITYKSPQTVVGRGSSETEPSKSTDTLEYLPLLSLSSLSSQGLLLHKTEVTSIKSSPTVIDKSEGPPSQFQGSHYYGTAAIAIEKIAIESSESRAHDQPANGFCFYQGLQQDPAALSSRKGFRNPPSPLVHNRTTEWRVHIAIECYH</sequence>
<name>A0A9P6AAQ6_9AGAM</name>
<reference evidence="1" key="1">
    <citation type="journal article" date="2020" name="Nat. Commun.">
        <title>Large-scale genome sequencing of mycorrhizal fungi provides insights into the early evolution of symbiotic traits.</title>
        <authorList>
            <person name="Miyauchi S."/>
            <person name="Kiss E."/>
            <person name="Kuo A."/>
            <person name="Drula E."/>
            <person name="Kohler A."/>
            <person name="Sanchez-Garcia M."/>
            <person name="Morin E."/>
            <person name="Andreopoulos B."/>
            <person name="Barry K.W."/>
            <person name="Bonito G."/>
            <person name="Buee M."/>
            <person name="Carver A."/>
            <person name="Chen C."/>
            <person name="Cichocki N."/>
            <person name="Clum A."/>
            <person name="Culley D."/>
            <person name="Crous P.W."/>
            <person name="Fauchery L."/>
            <person name="Girlanda M."/>
            <person name="Hayes R.D."/>
            <person name="Keri Z."/>
            <person name="LaButti K."/>
            <person name="Lipzen A."/>
            <person name="Lombard V."/>
            <person name="Magnuson J."/>
            <person name="Maillard F."/>
            <person name="Murat C."/>
            <person name="Nolan M."/>
            <person name="Ohm R.A."/>
            <person name="Pangilinan J."/>
            <person name="Pereira M.F."/>
            <person name="Perotto S."/>
            <person name="Peter M."/>
            <person name="Pfister S."/>
            <person name="Riley R."/>
            <person name="Sitrit Y."/>
            <person name="Stielow J.B."/>
            <person name="Szollosi G."/>
            <person name="Zifcakova L."/>
            <person name="Stursova M."/>
            <person name="Spatafora J.W."/>
            <person name="Tedersoo L."/>
            <person name="Vaario L.M."/>
            <person name="Yamada A."/>
            <person name="Yan M."/>
            <person name="Wang P."/>
            <person name="Xu J."/>
            <person name="Bruns T."/>
            <person name="Baldrian P."/>
            <person name="Vilgalys R."/>
            <person name="Dunand C."/>
            <person name="Henrissat B."/>
            <person name="Grigoriev I.V."/>
            <person name="Hibbett D."/>
            <person name="Nagy L.G."/>
            <person name="Martin F.M."/>
        </authorList>
    </citation>
    <scope>NUCLEOTIDE SEQUENCE</scope>
    <source>
        <strain evidence="1">UP504</strain>
    </source>
</reference>
<evidence type="ECO:0000313" key="1">
    <source>
        <dbReference type="EMBL" id="KAF9502573.1"/>
    </source>
</evidence>
<evidence type="ECO:0000313" key="2">
    <source>
        <dbReference type="Proteomes" id="UP000886523"/>
    </source>
</evidence>
<dbReference type="Proteomes" id="UP000886523">
    <property type="component" value="Unassembled WGS sequence"/>
</dbReference>
<organism evidence="1 2">
    <name type="scientific">Hydnum rufescens UP504</name>
    <dbReference type="NCBI Taxonomy" id="1448309"/>
    <lineage>
        <taxon>Eukaryota</taxon>
        <taxon>Fungi</taxon>
        <taxon>Dikarya</taxon>
        <taxon>Basidiomycota</taxon>
        <taxon>Agaricomycotina</taxon>
        <taxon>Agaricomycetes</taxon>
        <taxon>Cantharellales</taxon>
        <taxon>Hydnaceae</taxon>
        <taxon>Hydnum</taxon>
    </lineage>
</organism>
<dbReference type="AlphaFoldDB" id="A0A9P6AAQ6"/>
<proteinExistence type="predicted"/>
<gene>
    <name evidence="1" type="ORF">BS47DRAFT_1403461</name>
</gene>
<accession>A0A9P6AAQ6</accession>
<protein>
    <submittedName>
        <fullName evidence="1">Uncharacterized protein</fullName>
    </submittedName>
</protein>
<dbReference type="EMBL" id="MU129941">
    <property type="protein sequence ID" value="KAF9502573.1"/>
    <property type="molecule type" value="Genomic_DNA"/>
</dbReference>
<keyword evidence="2" id="KW-1185">Reference proteome</keyword>
<comment type="caution">
    <text evidence="1">The sequence shown here is derived from an EMBL/GenBank/DDBJ whole genome shotgun (WGS) entry which is preliminary data.</text>
</comment>